<accession>A0A1C1D170</accession>
<sequence length="373" mass="42306">MALAVFSRTQHLAAAATEAREKYDQLLRTAQVALPNLVHRDVDAALLAIFLMSRYEDSMHTPDEVQSTTAFKSYYHHDGATVVLKIWHENSVKIMQPASDIIKHSRRGIIRSFLLRQMAVPVWLANGAQFGECGLELEYDQLLVRVANLRHQLKHIQQERLLHDRRSQEVYWRARALNTEADTLNKALQDWSSRLPSTWCPQRHLIPAHVSLPRDHCFSSIVYTYSSVAYAPVWLNYFATMMLLNRARLRILEITRPSSDDLAGEQQREEEDCCLQIREMADALSSSIPFALERFAVAPASKTAEQQECILREDEEIKPYHGNLTAWPLSVASSIGGLDGGMRDWLKAELVLVGKTVGAGVLECAQSDDWLDL</sequence>
<dbReference type="STRING" id="86049.A0A1C1D170"/>
<name>A0A1C1D170_9EURO</name>
<comment type="caution">
    <text evidence="2">The sequence shown here is derived from an EMBL/GenBank/DDBJ whole genome shotgun (WGS) entry which is preliminary data.</text>
</comment>
<keyword evidence="1" id="KW-0175">Coiled coil</keyword>
<keyword evidence="3" id="KW-1185">Reference proteome</keyword>
<dbReference type="InterPro" id="IPR053175">
    <property type="entry name" value="DHMBA_Reg_Transcription_Factor"/>
</dbReference>
<dbReference type="eggNOG" id="ENOG502RQIX">
    <property type="taxonomic scope" value="Eukaryota"/>
</dbReference>
<evidence type="ECO:0000256" key="1">
    <source>
        <dbReference type="SAM" id="Coils"/>
    </source>
</evidence>
<reference evidence="3" key="1">
    <citation type="submission" date="2015-07" db="EMBL/GenBank/DDBJ databases">
        <authorList>
            <person name="Teixeira M.M."/>
            <person name="Souza R.C."/>
            <person name="Almeida L.G."/>
            <person name="Vicente V.A."/>
            <person name="de Hoog S."/>
            <person name="Bocca A.L."/>
            <person name="de Almeida S.R."/>
            <person name="Vasconcelos A.T."/>
            <person name="Felipe M.S."/>
        </authorList>
    </citation>
    <scope>NUCLEOTIDE SEQUENCE [LARGE SCALE GENOMIC DNA]</scope>
    <source>
        <strain evidence="3">KSF</strain>
    </source>
</reference>
<protein>
    <submittedName>
        <fullName evidence="2">Uncharacterized protein</fullName>
    </submittedName>
</protein>
<dbReference type="EMBL" id="LGRB01000004">
    <property type="protein sequence ID" value="OCT54441.1"/>
    <property type="molecule type" value="Genomic_DNA"/>
</dbReference>
<dbReference type="VEuPathDB" id="FungiDB:CLCR_00886"/>
<dbReference type="AlphaFoldDB" id="A0A1C1D170"/>
<dbReference type="PANTHER" id="PTHR38791">
    <property type="entry name" value="ZN(II)2CYS6 TRANSCRIPTION FACTOR (EUROFUNG)-RELATED-RELATED"/>
    <property type="match status" value="1"/>
</dbReference>
<gene>
    <name evidence="2" type="ORF">CLCR_00886</name>
</gene>
<organism evidence="2 3">
    <name type="scientific">Cladophialophora carrionii</name>
    <dbReference type="NCBI Taxonomy" id="86049"/>
    <lineage>
        <taxon>Eukaryota</taxon>
        <taxon>Fungi</taxon>
        <taxon>Dikarya</taxon>
        <taxon>Ascomycota</taxon>
        <taxon>Pezizomycotina</taxon>
        <taxon>Eurotiomycetes</taxon>
        <taxon>Chaetothyriomycetidae</taxon>
        <taxon>Chaetothyriales</taxon>
        <taxon>Herpotrichiellaceae</taxon>
        <taxon>Cladophialophora</taxon>
    </lineage>
</organism>
<proteinExistence type="predicted"/>
<dbReference type="OrthoDB" id="2991872at2759"/>
<dbReference type="Proteomes" id="UP000094526">
    <property type="component" value="Unassembled WGS sequence"/>
</dbReference>
<dbReference type="VEuPathDB" id="FungiDB:G647_01704"/>
<evidence type="ECO:0000313" key="3">
    <source>
        <dbReference type="Proteomes" id="UP000094526"/>
    </source>
</evidence>
<feature type="coiled-coil region" evidence="1">
    <location>
        <begin position="139"/>
        <end position="194"/>
    </location>
</feature>
<evidence type="ECO:0000313" key="2">
    <source>
        <dbReference type="EMBL" id="OCT54441.1"/>
    </source>
</evidence>